<dbReference type="NCBIfam" id="TIGR01697">
    <property type="entry name" value="PNPH-PUNA-XAPA"/>
    <property type="match status" value="1"/>
</dbReference>
<dbReference type="EC" id="2.4.2.1" evidence="5"/>
<sequence length="273" mass="29006">MPQSGIDQLADAVLRRCGDDPFDLAIVLGSGLGALAAELDQAEEFAYGQFPCFPEGSVAGHAGRLVGGTLQGWRVLLFQGRFHLYQGLSARQAALPATIAHRLGCPRLLLTSAVGGIEPAYRPGDFVYIADHINLLGDNPLRGVDDNPFVDLSALYRQDLFSGLLTRARALGIGLHRGVLAAMPGPSYETPAEIRMLRLLGAQVVSMSMVPEAILAAYLGLEVVGLSLVANAAAGLASQPLNHEEVLAVGRRGAEQLSALARELIRLWQQNPV</sequence>
<dbReference type="InterPro" id="IPR000845">
    <property type="entry name" value="Nucleoside_phosphorylase_d"/>
</dbReference>
<gene>
    <name evidence="7" type="primary">deoD</name>
    <name evidence="7" type="ORF">DESUT3_26210</name>
</gene>
<dbReference type="PANTHER" id="PTHR11904:SF9">
    <property type="entry name" value="PURINE NUCLEOSIDE PHOSPHORYLASE-RELATED"/>
    <property type="match status" value="1"/>
</dbReference>
<dbReference type="InterPro" id="IPR035994">
    <property type="entry name" value="Nucleoside_phosphorylase_sf"/>
</dbReference>
<dbReference type="SUPFAM" id="SSF53167">
    <property type="entry name" value="Purine and uridine phosphorylases"/>
    <property type="match status" value="1"/>
</dbReference>
<evidence type="ECO:0000256" key="5">
    <source>
        <dbReference type="PIRNR" id="PIRNR000477"/>
    </source>
</evidence>
<dbReference type="Pfam" id="PF01048">
    <property type="entry name" value="PNP_UDP_1"/>
    <property type="match status" value="1"/>
</dbReference>
<dbReference type="CDD" id="cd09009">
    <property type="entry name" value="PNP-EcPNPII_like"/>
    <property type="match status" value="1"/>
</dbReference>
<dbReference type="Gene3D" id="3.40.50.1580">
    <property type="entry name" value="Nucleoside phosphorylase domain"/>
    <property type="match status" value="1"/>
</dbReference>
<dbReference type="PANTHER" id="PTHR11904">
    <property type="entry name" value="METHYLTHIOADENOSINE/PURINE NUCLEOSIDE PHOSPHORYLASE"/>
    <property type="match status" value="1"/>
</dbReference>
<dbReference type="InterPro" id="IPR011268">
    <property type="entry name" value="Purine_phosphorylase"/>
</dbReference>
<comment type="similarity">
    <text evidence="2 5">Belongs to the PNP/MTAP phosphorylase family.</text>
</comment>
<keyword evidence="8" id="KW-1185">Reference proteome</keyword>
<feature type="domain" description="Nucleoside phosphorylase" evidence="6">
    <location>
        <begin position="24"/>
        <end position="266"/>
    </location>
</feature>
<dbReference type="Proteomes" id="UP001319827">
    <property type="component" value="Chromosome"/>
</dbReference>
<comment type="function">
    <text evidence="5">The purine nucleoside phosphorylases catalyze the phosphorolytic breakdown of the N-glycosidic bond in the beta-(deoxy)ribonucleoside molecules, with the formation of the corresponding free purine bases and pentose-1-phosphate.</text>
</comment>
<keyword evidence="4 5" id="KW-0808">Transferase</keyword>
<evidence type="ECO:0000313" key="8">
    <source>
        <dbReference type="Proteomes" id="UP001319827"/>
    </source>
</evidence>
<accession>A0ABM8HWR3</accession>
<evidence type="ECO:0000256" key="2">
    <source>
        <dbReference type="ARBA" id="ARBA00006751"/>
    </source>
</evidence>
<protein>
    <recommendedName>
        <fullName evidence="5">Purine nucleoside phosphorylase</fullName>
        <ecNumber evidence="5">2.4.2.1</ecNumber>
    </recommendedName>
    <alternativeName>
        <fullName evidence="5">Inosine-guanosine phosphorylase</fullName>
    </alternativeName>
</protein>
<reference evidence="7 8" key="2">
    <citation type="journal article" date="2021" name="Int. J. Syst. Evol. Microbiol.">
        <title>Isolation and Polyphasic Characterization of Desulfuromonas versatilis sp. Nov., an Electrogenic Bacteria Capable of Versatile Metabolism Isolated from a Graphene Oxide-Reducing Enrichment Culture.</title>
        <authorList>
            <person name="Xie L."/>
            <person name="Yoshida N."/>
            <person name="Ishii S."/>
            <person name="Meng L."/>
        </authorList>
    </citation>
    <scope>NUCLEOTIDE SEQUENCE [LARGE SCALE GENOMIC DNA]</scope>
    <source>
        <strain evidence="7 8">NIT-T3</strain>
    </source>
</reference>
<proteinExistence type="inferred from homology"/>
<dbReference type="RefSeq" id="WP_221248970.1">
    <property type="nucleotide sequence ID" value="NZ_AP024355.1"/>
</dbReference>
<evidence type="ECO:0000256" key="1">
    <source>
        <dbReference type="ARBA" id="ARBA00005058"/>
    </source>
</evidence>
<dbReference type="EMBL" id="AP024355">
    <property type="protein sequence ID" value="BCR05552.1"/>
    <property type="molecule type" value="Genomic_DNA"/>
</dbReference>
<dbReference type="PIRSF" id="PIRSF000477">
    <property type="entry name" value="PurNPase"/>
    <property type="match status" value="1"/>
</dbReference>
<name>A0ABM8HWR3_9BACT</name>
<evidence type="ECO:0000256" key="3">
    <source>
        <dbReference type="ARBA" id="ARBA00022676"/>
    </source>
</evidence>
<organism evidence="7 8">
    <name type="scientific">Desulfuromonas versatilis</name>
    <dbReference type="NCBI Taxonomy" id="2802975"/>
    <lineage>
        <taxon>Bacteria</taxon>
        <taxon>Pseudomonadati</taxon>
        <taxon>Thermodesulfobacteriota</taxon>
        <taxon>Desulfuromonadia</taxon>
        <taxon>Desulfuromonadales</taxon>
        <taxon>Desulfuromonadaceae</taxon>
        <taxon>Desulfuromonas</taxon>
    </lineage>
</organism>
<reference evidence="7 8" key="1">
    <citation type="journal article" date="2016" name="C (Basel)">
        <title>Selective Growth of and Electricity Production by Marine Exoelectrogenic Bacteria in Self-Aggregated Hydrogel of Microbially Reduced Graphene Oxide.</title>
        <authorList>
            <person name="Yoshida N."/>
            <person name="Goto Y."/>
            <person name="Miyata Y."/>
        </authorList>
    </citation>
    <scope>NUCLEOTIDE SEQUENCE [LARGE SCALE GENOMIC DNA]</scope>
    <source>
        <strain evidence="7 8">NIT-T3</strain>
    </source>
</reference>
<evidence type="ECO:0000259" key="6">
    <source>
        <dbReference type="Pfam" id="PF01048"/>
    </source>
</evidence>
<dbReference type="NCBIfam" id="NF006054">
    <property type="entry name" value="PRK08202.1"/>
    <property type="match status" value="1"/>
</dbReference>
<comment type="pathway">
    <text evidence="1 5">Purine metabolism; purine nucleoside salvage.</text>
</comment>
<evidence type="ECO:0000313" key="7">
    <source>
        <dbReference type="EMBL" id="BCR05552.1"/>
    </source>
</evidence>
<evidence type="ECO:0000256" key="4">
    <source>
        <dbReference type="ARBA" id="ARBA00022679"/>
    </source>
</evidence>
<keyword evidence="3 5" id="KW-0328">Glycosyltransferase</keyword>